<feature type="compositionally biased region" description="Polar residues" evidence="1">
    <location>
        <begin position="15"/>
        <end position="28"/>
    </location>
</feature>
<evidence type="ECO:0000256" key="1">
    <source>
        <dbReference type="SAM" id="MobiDB-lite"/>
    </source>
</evidence>
<dbReference type="AlphaFoldDB" id="A0A5B7JXL4"/>
<evidence type="ECO:0000313" key="3">
    <source>
        <dbReference type="Proteomes" id="UP000324222"/>
    </source>
</evidence>
<sequence length="94" mass="10838">MTAQRISRCLHHTDTNTSTTCSDKQSVKQSKHNKTEGRLIIKTRPLLCYLKTAQRISRSLPHCPITPSLYYLITQSPHRLMLEYTFLHPPVNSC</sequence>
<organism evidence="2 3">
    <name type="scientific">Portunus trituberculatus</name>
    <name type="common">Swimming crab</name>
    <name type="synonym">Neptunus trituberculatus</name>
    <dbReference type="NCBI Taxonomy" id="210409"/>
    <lineage>
        <taxon>Eukaryota</taxon>
        <taxon>Metazoa</taxon>
        <taxon>Ecdysozoa</taxon>
        <taxon>Arthropoda</taxon>
        <taxon>Crustacea</taxon>
        <taxon>Multicrustacea</taxon>
        <taxon>Malacostraca</taxon>
        <taxon>Eumalacostraca</taxon>
        <taxon>Eucarida</taxon>
        <taxon>Decapoda</taxon>
        <taxon>Pleocyemata</taxon>
        <taxon>Brachyura</taxon>
        <taxon>Eubrachyura</taxon>
        <taxon>Portunoidea</taxon>
        <taxon>Portunidae</taxon>
        <taxon>Portuninae</taxon>
        <taxon>Portunus</taxon>
    </lineage>
</organism>
<feature type="region of interest" description="Disordered" evidence="1">
    <location>
        <begin position="14"/>
        <end position="35"/>
    </location>
</feature>
<keyword evidence="3" id="KW-1185">Reference proteome</keyword>
<comment type="caution">
    <text evidence="2">The sequence shown here is derived from an EMBL/GenBank/DDBJ whole genome shotgun (WGS) entry which is preliminary data.</text>
</comment>
<protein>
    <submittedName>
        <fullName evidence="2">Uncharacterized protein</fullName>
    </submittedName>
</protein>
<dbReference type="EMBL" id="VSRR010127932">
    <property type="protein sequence ID" value="MPD01621.1"/>
    <property type="molecule type" value="Genomic_DNA"/>
</dbReference>
<accession>A0A5B7JXL4</accession>
<proteinExistence type="predicted"/>
<evidence type="ECO:0000313" key="2">
    <source>
        <dbReference type="EMBL" id="MPD01621.1"/>
    </source>
</evidence>
<gene>
    <name evidence="2" type="ORF">E2C01_097155</name>
</gene>
<dbReference type="Proteomes" id="UP000324222">
    <property type="component" value="Unassembled WGS sequence"/>
</dbReference>
<reference evidence="2 3" key="1">
    <citation type="submission" date="2019-05" db="EMBL/GenBank/DDBJ databases">
        <title>Another draft genome of Portunus trituberculatus and its Hox gene families provides insights of decapod evolution.</title>
        <authorList>
            <person name="Jeong J.-H."/>
            <person name="Song I."/>
            <person name="Kim S."/>
            <person name="Choi T."/>
            <person name="Kim D."/>
            <person name="Ryu S."/>
            <person name="Kim W."/>
        </authorList>
    </citation>
    <scope>NUCLEOTIDE SEQUENCE [LARGE SCALE GENOMIC DNA]</scope>
    <source>
        <tissue evidence="2">Muscle</tissue>
    </source>
</reference>
<name>A0A5B7JXL4_PORTR</name>